<organism evidence="1 2">
    <name type="scientific">Clostridium scatologenes</name>
    <dbReference type="NCBI Taxonomy" id="1548"/>
    <lineage>
        <taxon>Bacteria</taxon>
        <taxon>Bacillati</taxon>
        <taxon>Bacillota</taxon>
        <taxon>Clostridia</taxon>
        <taxon>Eubacteriales</taxon>
        <taxon>Clostridiaceae</taxon>
        <taxon>Clostridium</taxon>
    </lineage>
</organism>
<evidence type="ECO:0000313" key="2">
    <source>
        <dbReference type="Proteomes" id="UP000033115"/>
    </source>
</evidence>
<gene>
    <name evidence="1" type="ORF">CSCA_4212</name>
</gene>
<proteinExistence type="predicted"/>
<dbReference type="Proteomes" id="UP000033115">
    <property type="component" value="Chromosome"/>
</dbReference>
<protein>
    <submittedName>
        <fullName evidence="1">Uncharacterized protein</fullName>
    </submittedName>
</protein>
<dbReference type="HOGENOM" id="CLU_149191_0_0_9"/>
<accession>A0A0E3K3M4</accession>
<evidence type="ECO:0000313" key="1">
    <source>
        <dbReference type="EMBL" id="AKA71337.1"/>
    </source>
</evidence>
<dbReference type="RefSeq" id="WP_029161127.1">
    <property type="nucleotide sequence ID" value="NZ_CP009933.1"/>
</dbReference>
<sequence>MLLLLFVLLVGGALFMAYYFTNQIYNQKKQIILLKQQNNNLTKKAKWNKDSNLIVQYITPNFTEAFVNDNCELYICPMDNSATLNSLSKNTSVKILCSVKIKNELWYEISISSNRNINNRGWIKDRFISISVN</sequence>
<dbReference type="KEGG" id="csq:CSCA_4212"/>
<dbReference type="EMBL" id="CP009933">
    <property type="protein sequence ID" value="AKA71337.1"/>
    <property type="molecule type" value="Genomic_DNA"/>
</dbReference>
<dbReference type="Gene3D" id="2.30.30.40">
    <property type="entry name" value="SH3 Domains"/>
    <property type="match status" value="1"/>
</dbReference>
<name>A0A0E3K3M4_CLOSL</name>
<keyword evidence="2" id="KW-1185">Reference proteome</keyword>
<dbReference type="AlphaFoldDB" id="A0A0E3K3M4"/>
<reference evidence="1 2" key="1">
    <citation type="journal article" date="2015" name="J. Biotechnol.">
        <title>Complete genome sequence of a malodorant-producing acetogen, Clostridium scatologenes ATCC 25775(T).</title>
        <authorList>
            <person name="Zhu Z."/>
            <person name="Guo T."/>
            <person name="Zheng H."/>
            <person name="Song T."/>
            <person name="Ouyang P."/>
            <person name="Xie J."/>
        </authorList>
    </citation>
    <scope>NUCLEOTIDE SEQUENCE [LARGE SCALE GENOMIC DNA]</scope>
    <source>
        <strain evidence="1 2">ATCC 25775</strain>
    </source>
</reference>